<evidence type="ECO:0000256" key="7">
    <source>
        <dbReference type="ARBA" id="ARBA00022857"/>
    </source>
</evidence>
<feature type="domain" description="DUS-like FMN-binding" evidence="15">
    <location>
        <begin position="2"/>
        <end position="266"/>
    </location>
</feature>
<dbReference type="CDD" id="cd02801">
    <property type="entry name" value="DUS_like_FMN"/>
    <property type="match status" value="1"/>
</dbReference>
<evidence type="ECO:0000256" key="12">
    <source>
        <dbReference type="PIRNR" id="PIRNR006621"/>
    </source>
</evidence>
<feature type="active site" description="Proton donor" evidence="13">
    <location>
        <position position="77"/>
    </location>
</feature>
<keyword evidence="6 12" id="KW-0819">tRNA processing</keyword>
<dbReference type="PANTHER" id="PTHR45846">
    <property type="entry name" value="TRNA-DIHYDROURIDINE(47) SYNTHASE [NAD(P)(+)]-LIKE"/>
    <property type="match status" value="1"/>
</dbReference>
<dbReference type="Gene3D" id="1.10.1200.80">
    <property type="entry name" value="Putative flavin oxidoreducatase, domain 2"/>
    <property type="match status" value="1"/>
</dbReference>
<comment type="cofactor">
    <cofactor evidence="1 12 14">
        <name>FMN</name>
        <dbReference type="ChEBI" id="CHEBI:58210"/>
    </cofactor>
</comment>
<evidence type="ECO:0000313" key="17">
    <source>
        <dbReference type="Proteomes" id="UP000078529"/>
    </source>
</evidence>
<dbReference type="GO" id="GO:0050660">
    <property type="term" value="F:flavin adenine dinucleotide binding"/>
    <property type="evidence" value="ECO:0007669"/>
    <property type="project" value="InterPro"/>
</dbReference>
<dbReference type="EC" id="1.3.1.-" evidence="12"/>
<feature type="binding site" evidence="14">
    <location>
        <begin position="202"/>
        <end position="203"/>
    </location>
    <ligand>
        <name>FMN</name>
        <dbReference type="ChEBI" id="CHEBI:58210"/>
    </ligand>
</feature>
<feature type="binding site" evidence="14">
    <location>
        <position position="47"/>
    </location>
    <ligand>
        <name>FMN</name>
        <dbReference type="ChEBI" id="CHEBI:58210"/>
    </ligand>
</feature>
<feature type="binding site" evidence="14">
    <location>
        <position position="117"/>
    </location>
    <ligand>
        <name>FMN</name>
        <dbReference type="ChEBI" id="CHEBI:58210"/>
    </ligand>
</feature>
<protein>
    <recommendedName>
        <fullName evidence="12">tRNA-dihydrouridine synthase</fullName>
        <ecNumber evidence="12">1.3.1.-</ecNumber>
    </recommendedName>
</protein>
<keyword evidence="4 12" id="KW-0285">Flavoprotein</keyword>
<evidence type="ECO:0000256" key="6">
    <source>
        <dbReference type="ARBA" id="ARBA00022694"/>
    </source>
</evidence>
<dbReference type="Proteomes" id="UP000078529">
    <property type="component" value="Unassembled WGS sequence"/>
</dbReference>
<dbReference type="InterPro" id="IPR024036">
    <property type="entry name" value="tRNA-dHydroUridine_Synthase_C"/>
</dbReference>
<sequence>MPFRRLVRSFGLKLAFSEMIASGELIKGHEDSRLRMAPDGEGCHAIQLAGREANAMRLAAQLAAAEGAELIDINMGCPAKKVVGGASGSALMRDLDHALRLIEATLEGAGRVPVSLKMRLGWDRQSLNAPELAARAQMAGVAWVTVHGRTRDQFYEGRADWFAISEVKEAVTIPVIANGDLVSRMDHPIMLAQSGADAVMIGRGVCGRPWFPAYLAGCAPADLASHGLADLICSHYEAMLSHYGAAAGLRHARKHLGWYLDRIGTFDAQKALLLRETEPSHVLSGLQHLLAGLTIGDADPDLRTLRKAA</sequence>
<evidence type="ECO:0000259" key="15">
    <source>
        <dbReference type="Pfam" id="PF01207"/>
    </source>
</evidence>
<keyword evidence="14" id="KW-0547">Nucleotide-binding</keyword>
<evidence type="ECO:0000256" key="5">
    <source>
        <dbReference type="ARBA" id="ARBA00022643"/>
    </source>
</evidence>
<dbReference type="InterPro" id="IPR018517">
    <property type="entry name" value="tRNA_hU_synthase_CS"/>
</dbReference>
<dbReference type="GO" id="GO:0017150">
    <property type="term" value="F:tRNA dihydrouridine synthase activity"/>
    <property type="evidence" value="ECO:0007669"/>
    <property type="project" value="InterPro"/>
</dbReference>
<evidence type="ECO:0000313" key="16">
    <source>
        <dbReference type="EMBL" id="KTR08604.1"/>
    </source>
</evidence>
<evidence type="ECO:0000256" key="14">
    <source>
        <dbReference type="PIRSR" id="PIRSR006621-2"/>
    </source>
</evidence>
<comment type="catalytic activity">
    <reaction evidence="11">
        <text>a 5,6-dihydrouridine in tRNA + NAD(+) = a uridine in tRNA + NADH + H(+)</text>
        <dbReference type="Rhea" id="RHEA:54452"/>
        <dbReference type="Rhea" id="RHEA-COMP:13339"/>
        <dbReference type="Rhea" id="RHEA-COMP:13887"/>
        <dbReference type="ChEBI" id="CHEBI:15378"/>
        <dbReference type="ChEBI" id="CHEBI:57540"/>
        <dbReference type="ChEBI" id="CHEBI:57945"/>
        <dbReference type="ChEBI" id="CHEBI:65315"/>
        <dbReference type="ChEBI" id="CHEBI:74443"/>
    </reaction>
</comment>
<evidence type="ECO:0000256" key="13">
    <source>
        <dbReference type="PIRSR" id="PIRSR006621-1"/>
    </source>
</evidence>
<keyword evidence="5 12" id="KW-0288">FMN</keyword>
<comment type="similarity">
    <text evidence="12">Belongs to the dus family.</text>
</comment>
<keyword evidence="17" id="KW-1185">Reference proteome</keyword>
<dbReference type="PATRIC" id="fig|401562.4.peg.138"/>
<dbReference type="InterPro" id="IPR001269">
    <property type="entry name" value="DUS_fam"/>
</dbReference>
<evidence type="ECO:0000256" key="10">
    <source>
        <dbReference type="ARBA" id="ARBA00048205"/>
    </source>
</evidence>
<dbReference type="EMBL" id="LDQA01000001">
    <property type="protein sequence ID" value="KTR08604.1"/>
    <property type="molecule type" value="Genomic_DNA"/>
</dbReference>
<keyword evidence="7" id="KW-0521">NADP</keyword>
<keyword evidence="9 12" id="KW-0560">Oxidoreductase</keyword>
<evidence type="ECO:0000256" key="2">
    <source>
        <dbReference type="ARBA" id="ARBA00002790"/>
    </source>
</evidence>
<reference evidence="16 17" key="1">
    <citation type="journal article" date="2016" name="Front. Microbiol.">
        <title>Genomic Resource of Rice Seed Associated Bacteria.</title>
        <authorList>
            <person name="Midha S."/>
            <person name="Bansal K."/>
            <person name="Sharma S."/>
            <person name="Kumar N."/>
            <person name="Patil P.P."/>
            <person name="Chaudhry V."/>
            <person name="Patil P.B."/>
        </authorList>
    </citation>
    <scope>NUCLEOTIDE SEQUENCE [LARGE SCALE GENOMIC DNA]</scope>
    <source>
        <strain evidence="16 17">NS365</strain>
    </source>
</reference>
<gene>
    <name evidence="16" type="ORF">NS365_00700</name>
</gene>
<name>A0A147DC94_9HYPH</name>
<dbReference type="PIRSF" id="PIRSF006621">
    <property type="entry name" value="Dus"/>
    <property type="match status" value="1"/>
</dbReference>
<evidence type="ECO:0000256" key="8">
    <source>
        <dbReference type="ARBA" id="ARBA00022884"/>
    </source>
</evidence>
<dbReference type="Pfam" id="PF01207">
    <property type="entry name" value="Dus"/>
    <property type="match status" value="1"/>
</dbReference>
<comment type="caution">
    <text evidence="16">The sequence shown here is derived from an EMBL/GenBank/DDBJ whole genome shotgun (WGS) entry which is preliminary data.</text>
</comment>
<evidence type="ECO:0000256" key="3">
    <source>
        <dbReference type="ARBA" id="ARBA00022555"/>
    </source>
</evidence>
<dbReference type="PANTHER" id="PTHR45846:SF1">
    <property type="entry name" value="TRNA-DIHYDROURIDINE(47) SYNTHASE [NAD(P)(+)]-LIKE"/>
    <property type="match status" value="1"/>
</dbReference>
<feature type="binding site" evidence="14">
    <location>
        <position position="147"/>
    </location>
    <ligand>
        <name>FMN</name>
        <dbReference type="ChEBI" id="CHEBI:58210"/>
    </ligand>
</feature>
<dbReference type="GO" id="GO:0000049">
    <property type="term" value="F:tRNA binding"/>
    <property type="evidence" value="ECO:0007669"/>
    <property type="project" value="UniProtKB-KW"/>
</dbReference>
<comment type="function">
    <text evidence="2 12">Catalyzes the synthesis of 5,6-dihydrouridine (D), a modified base found in the D-loop of most tRNAs, via the reduction of the C5-C6 double bond in target uridines.</text>
</comment>
<evidence type="ECO:0000256" key="4">
    <source>
        <dbReference type="ARBA" id="ARBA00022630"/>
    </source>
</evidence>
<dbReference type="InterPro" id="IPR013785">
    <property type="entry name" value="Aldolase_TIM"/>
</dbReference>
<dbReference type="SUPFAM" id="SSF51395">
    <property type="entry name" value="FMN-linked oxidoreductases"/>
    <property type="match status" value="1"/>
</dbReference>
<dbReference type="PROSITE" id="PS01136">
    <property type="entry name" value="UPF0034"/>
    <property type="match status" value="1"/>
</dbReference>
<proteinExistence type="inferred from homology"/>
<dbReference type="AlphaFoldDB" id="A0A147DC94"/>
<evidence type="ECO:0000256" key="11">
    <source>
        <dbReference type="ARBA" id="ARBA00048802"/>
    </source>
</evidence>
<keyword evidence="8" id="KW-0694">RNA-binding</keyword>
<accession>A0A147DC94</accession>
<organism evidence="16 17">
    <name type="scientific">Aureimonas ureilytica</name>
    <dbReference type="NCBI Taxonomy" id="401562"/>
    <lineage>
        <taxon>Bacteria</taxon>
        <taxon>Pseudomonadati</taxon>
        <taxon>Pseudomonadota</taxon>
        <taxon>Alphaproteobacteria</taxon>
        <taxon>Hyphomicrobiales</taxon>
        <taxon>Aurantimonadaceae</taxon>
        <taxon>Aureimonas</taxon>
    </lineage>
</organism>
<comment type="catalytic activity">
    <reaction evidence="10">
        <text>a 5,6-dihydrouridine in tRNA + NADP(+) = a uridine in tRNA + NADPH + H(+)</text>
        <dbReference type="Rhea" id="RHEA:23624"/>
        <dbReference type="Rhea" id="RHEA-COMP:13339"/>
        <dbReference type="Rhea" id="RHEA-COMP:13887"/>
        <dbReference type="ChEBI" id="CHEBI:15378"/>
        <dbReference type="ChEBI" id="CHEBI:57783"/>
        <dbReference type="ChEBI" id="CHEBI:58349"/>
        <dbReference type="ChEBI" id="CHEBI:65315"/>
        <dbReference type="ChEBI" id="CHEBI:74443"/>
    </reaction>
</comment>
<evidence type="ECO:0000256" key="1">
    <source>
        <dbReference type="ARBA" id="ARBA00001917"/>
    </source>
</evidence>
<keyword evidence="3" id="KW-0820">tRNA-binding</keyword>
<dbReference type="InterPro" id="IPR035587">
    <property type="entry name" value="DUS-like_FMN-bd"/>
</dbReference>
<dbReference type="Gene3D" id="3.20.20.70">
    <property type="entry name" value="Aldolase class I"/>
    <property type="match status" value="1"/>
</dbReference>
<evidence type="ECO:0000256" key="9">
    <source>
        <dbReference type="ARBA" id="ARBA00023002"/>
    </source>
</evidence>